<feature type="transmembrane region" description="Helical" evidence="6">
    <location>
        <begin position="55"/>
        <end position="75"/>
    </location>
</feature>
<evidence type="ECO:0000313" key="8">
    <source>
        <dbReference type="Proteomes" id="UP000231056"/>
    </source>
</evidence>
<dbReference type="PANTHER" id="PTHR30250">
    <property type="entry name" value="PST FAMILY PREDICTED COLANIC ACID TRANSPORTER"/>
    <property type="match status" value="1"/>
</dbReference>
<dbReference type="AlphaFoldDB" id="A0A2M6ITV0"/>
<evidence type="ECO:0000256" key="3">
    <source>
        <dbReference type="ARBA" id="ARBA00022692"/>
    </source>
</evidence>
<feature type="transmembrane region" description="Helical" evidence="6">
    <location>
        <begin position="146"/>
        <end position="168"/>
    </location>
</feature>
<keyword evidence="2" id="KW-1003">Cell membrane</keyword>
<keyword evidence="5 6" id="KW-0472">Membrane</keyword>
<evidence type="ECO:0000256" key="2">
    <source>
        <dbReference type="ARBA" id="ARBA00022475"/>
    </source>
</evidence>
<organism evidence="7 8">
    <name type="scientific">Candidatus Roizmanbacteria bacterium CG11_big_fil_rev_8_21_14_0_20_36_8</name>
    <dbReference type="NCBI Taxonomy" id="1974856"/>
    <lineage>
        <taxon>Bacteria</taxon>
        <taxon>Candidatus Roizmaniibacteriota</taxon>
    </lineage>
</organism>
<comment type="caution">
    <text evidence="7">The sequence shown here is derived from an EMBL/GenBank/DDBJ whole genome shotgun (WGS) entry which is preliminary data.</text>
</comment>
<keyword evidence="4 6" id="KW-1133">Transmembrane helix</keyword>
<dbReference type="Proteomes" id="UP000231056">
    <property type="component" value="Unassembled WGS sequence"/>
</dbReference>
<dbReference type="InterPro" id="IPR050833">
    <property type="entry name" value="Poly_Biosynth_Transport"/>
</dbReference>
<feature type="transmembrane region" description="Helical" evidence="6">
    <location>
        <begin position="12"/>
        <end position="34"/>
    </location>
</feature>
<name>A0A2M6ITV0_9BACT</name>
<feature type="transmembrane region" description="Helical" evidence="6">
    <location>
        <begin position="95"/>
        <end position="113"/>
    </location>
</feature>
<protein>
    <recommendedName>
        <fullName evidence="9">Polysaccharide biosynthesis protein C-terminal domain-containing protein</fullName>
    </recommendedName>
</protein>
<evidence type="ECO:0000256" key="6">
    <source>
        <dbReference type="SAM" id="Phobius"/>
    </source>
</evidence>
<evidence type="ECO:0000256" key="1">
    <source>
        <dbReference type="ARBA" id="ARBA00004651"/>
    </source>
</evidence>
<gene>
    <name evidence="7" type="ORF">COV58_03390</name>
</gene>
<evidence type="ECO:0000256" key="5">
    <source>
        <dbReference type="ARBA" id="ARBA00023136"/>
    </source>
</evidence>
<keyword evidence="3 6" id="KW-0812">Transmembrane</keyword>
<sequence length="176" mass="19225">MSFFGLGAAVGYYASAQKIILSIVATIVSISQVLSPQFAAITTRLEAIKLIKKGFFYMLIPCGIFVALFLTPKFIFELVLTDSFAPGITVTRMLAFPFMISAIATVTMLFLLYTVKKPIYILISNTAFFIIVSFGSYYLIPIQGMFGPPIAITAGFIVALGIQIIGLVKEIKLLKN</sequence>
<evidence type="ECO:0000313" key="7">
    <source>
        <dbReference type="EMBL" id="PIQ73277.1"/>
    </source>
</evidence>
<evidence type="ECO:0000256" key="4">
    <source>
        <dbReference type="ARBA" id="ARBA00022989"/>
    </source>
</evidence>
<proteinExistence type="predicted"/>
<feature type="transmembrane region" description="Helical" evidence="6">
    <location>
        <begin position="120"/>
        <end position="140"/>
    </location>
</feature>
<dbReference type="GO" id="GO:0005886">
    <property type="term" value="C:plasma membrane"/>
    <property type="evidence" value="ECO:0007669"/>
    <property type="project" value="UniProtKB-SubCell"/>
</dbReference>
<dbReference type="PANTHER" id="PTHR30250:SF11">
    <property type="entry name" value="O-ANTIGEN TRANSPORTER-RELATED"/>
    <property type="match status" value="1"/>
</dbReference>
<evidence type="ECO:0008006" key="9">
    <source>
        <dbReference type="Google" id="ProtNLM"/>
    </source>
</evidence>
<accession>A0A2M6ITV0</accession>
<reference evidence="7 8" key="1">
    <citation type="submission" date="2017-09" db="EMBL/GenBank/DDBJ databases">
        <title>Depth-based differentiation of microbial function through sediment-hosted aquifers and enrichment of novel symbionts in the deep terrestrial subsurface.</title>
        <authorList>
            <person name="Probst A.J."/>
            <person name="Ladd B."/>
            <person name="Jarett J.K."/>
            <person name="Geller-Mcgrath D.E."/>
            <person name="Sieber C.M."/>
            <person name="Emerson J.B."/>
            <person name="Anantharaman K."/>
            <person name="Thomas B.C."/>
            <person name="Malmstrom R."/>
            <person name="Stieglmeier M."/>
            <person name="Klingl A."/>
            <person name="Woyke T."/>
            <person name="Ryan C.M."/>
            <person name="Banfield J.F."/>
        </authorList>
    </citation>
    <scope>NUCLEOTIDE SEQUENCE [LARGE SCALE GENOMIC DNA]</scope>
    <source>
        <strain evidence="7">CG11_big_fil_rev_8_21_14_0_20_36_8</strain>
    </source>
</reference>
<dbReference type="EMBL" id="PCVM01000078">
    <property type="protein sequence ID" value="PIQ73277.1"/>
    <property type="molecule type" value="Genomic_DNA"/>
</dbReference>
<comment type="subcellular location">
    <subcellularLocation>
        <location evidence="1">Cell membrane</location>
        <topology evidence="1">Multi-pass membrane protein</topology>
    </subcellularLocation>
</comment>